<dbReference type="EMBL" id="AUWU02000006">
    <property type="protein sequence ID" value="KAH0572075.1"/>
    <property type="molecule type" value="Genomic_DNA"/>
</dbReference>
<organism evidence="1">
    <name type="scientific">Spironucleus salmonicida</name>
    <dbReference type="NCBI Taxonomy" id="348837"/>
    <lineage>
        <taxon>Eukaryota</taxon>
        <taxon>Metamonada</taxon>
        <taxon>Diplomonadida</taxon>
        <taxon>Hexamitidae</taxon>
        <taxon>Hexamitinae</taxon>
        <taxon>Spironucleus</taxon>
    </lineage>
</organism>
<name>V6LA92_9EUKA</name>
<evidence type="ECO:0000313" key="7">
    <source>
        <dbReference type="Proteomes" id="UP000018208"/>
    </source>
</evidence>
<dbReference type="EMBL" id="KI546171">
    <property type="protein sequence ID" value="EST41292.1"/>
    <property type="molecule type" value="Genomic_DNA"/>
</dbReference>
<protein>
    <submittedName>
        <fullName evidence="1">Uncharacterized protein</fullName>
    </submittedName>
</protein>
<accession>V6LA92</accession>
<keyword evidence="7" id="KW-1185">Reference proteome</keyword>
<evidence type="ECO:0000313" key="1">
    <source>
        <dbReference type="EMBL" id="EST41292.1"/>
    </source>
</evidence>
<evidence type="ECO:0000313" key="6">
    <source>
        <dbReference type="EMBL" id="KAH0572090.1"/>
    </source>
</evidence>
<dbReference type="VEuPathDB" id="GiardiaDB:SS50377_26291"/>
<dbReference type="VEuPathDB" id="GiardiaDB:SS50377_26297"/>
<dbReference type="EMBL" id="AUWU02000006">
    <property type="protein sequence ID" value="KAH0572084.1"/>
    <property type="molecule type" value="Genomic_DNA"/>
</dbReference>
<dbReference type="AlphaFoldDB" id="V6LA92"/>
<dbReference type="EMBL" id="AUWU02000006">
    <property type="protein sequence ID" value="KAH0572081.1"/>
    <property type="molecule type" value="Genomic_DNA"/>
</dbReference>
<dbReference type="EMBL" id="AUWU02000006">
    <property type="protein sequence ID" value="KAH0572090.1"/>
    <property type="molecule type" value="Genomic_DNA"/>
</dbReference>
<dbReference type="VEuPathDB" id="GiardiaDB:SS50377_26279"/>
<evidence type="ECO:0000313" key="2">
    <source>
        <dbReference type="EMBL" id="KAH0572072.1"/>
    </source>
</evidence>
<reference evidence="1 2" key="1">
    <citation type="journal article" date="2014" name="PLoS Genet.">
        <title>The Genome of Spironucleus salmonicida Highlights a Fish Pathogen Adapted to Fluctuating Environments.</title>
        <authorList>
            <person name="Xu F."/>
            <person name="Jerlstrom-Hultqvist J."/>
            <person name="Einarsson E."/>
            <person name="Astvaldsson A."/>
            <person name="Svard S.G."/>
            <person name="Andersson J.O."/>
        </authorList>
    </citation>
    <scope>NUCLEOTIDE SEQUENCE</scope>
    <source>
        <strain evidence="2">ATCC 50377</strain>
    </source>
</reference>
<proteinExistence type="predicted"/>
<evidence type="ECO:0000313" key="5">
    <source>
        <dbReference type="EMBL" id="KAH0572084.1"/>
    </source>
</evidence>
<evidence type="ECO:0000313" key="3">
    <source>
        <dbReference type="EMBL" id="KAH0572075.1"/>
    </source>
</evidence>
<dbReference type="EMBL" id="AUWU02000006">
    <property type="protein sequence ID" value="KAH0572072.1"/>
    <property type="molecule type" value="Genomic_DNA"/>
</dbReference>
<evidence type="ECO:0000313" key="4">
    <source>
        <dbReference type="EMBL" id="KAH0572081.1"/>
    </source>
</evidence>
<dbReference type="Proteomes" id="UP000018208">
    <property type="component" value="Unassembled WGS sequence"/>
</dbReference>
<sequence length="73" mass="8130">MEHVNAKIYKASQIENLNQVFLSQQSQKSAVAAEHSQRGIVQAHPPVYAHIDRPQILDVLDSAQARKAAKLLE</sequence>
<gene>
    <name evidence="1" type="ORF">SS50377_19243</name>
    <name evidence="2" type="ORF">SS50377_26279</name>
    <name evidence="3" type="ORF">SS50377_26282</name>
    <name evidence="4" type="ORF">SS50377_26288</name>
    <name evidence="5" type="ORF">SS50377_26291</name>
    <name evidence="6" type="ORF">SS50377_26297</name>
</gene>
<reference evidence="2" key="2">
    <citation type="submission" date="2020-12" db="EMBL/GenBank/DDBJ databases">
        <title>New Spironucleus salmonicida genome in near-complete chromosomes.</title>
        <authorList>
            <person name="Xu F."/>
            <person name="Kurt Z."/>
            <person name="Jimenez-Gonzalez A."/>
            <person name="Astvaldsson A."/>
            <person name="Andersson J.O."/>
            <person name="Svard S.G."/>
        </authorList>
    </citation>
    <scope>NUCLEOTIDE SEQUENCE</scope>
    <source>
        <strain evidence="2">ATCC 50377</strain>
    </source>
</reference>
<dbReference type="VEuPathDB" id="GiardiaDB:SS50377_26288"/>
<dbReference type="VEuPathDB" id="GiardiaDB:SS50377_26282"/>